<name>A0A251ZWG9_9PROT</name>
<organism evidence="6 7">
    <name type="scientific">Acetobacter tropicalis</name>
    <dbReference type="NCBI Taxonomy" id="104102"/>
    <lineage>
        <taxon>Bacteria</taxon>
        <taxon>Pseudomonadati</taxon>
        <taxon>Pseudomonadota</taxon>
        <taxon>Alphaproteobacteria</taxon>
        <taxon>Acetobacterales</taxon>
        <taxon>Acetobacteraceae</taxon>
        <taxon>Acetobacter</taxon>
    </lineage>
</organism>
<dbReference type="GO" id="GO:0005829">
    <property type="term" value="C:cytosol"/>
    <property type="evidence" value="ECO:0007669"/>
    <property type="project" value="TreeGrafter"/>
</dbReference>
<dbReference type="GO" id="GO:0008270">
    <property type="term" value="F:zinc ion binding"/>
    <property type="evidence" value="ECO:0007669"/>
    <property type="project" value="TreeGrafter"/>
</dbReference>
<dbReference type="GO" id="GO:0046098">
    <property type="term" value="P:guanine metabolic process"/>
    <property type="evidence" value="ECO:0007669"/>
    <property type="project" value="TreeGrafter"/>
</dbReference>
<dbReference type="Gene3D" id="3.20.20.140">
    <property type="entry name" value="Metal-dependent hydrolases"/>
    <property type="match status" value="1"/>
</dbReference>
<gene>
    <name evidence="6" type="ORF">HC62_03510</name>
</gene>
<dbReference type="Pfam" id="PF01979">
    <property type="entry name" value="Amidohydro_1"/>
    <property type="match status" value="1"/>
</dbReference>
<dbReference type="Proteomes" id="UP000194565">
    <property type="component" value="Unassembled WGS sequence"/>
</dbReference>
<sequence length="86" mass="9595">LLAWLQQYVFPAESRFSDKQVAQAVAKSFLSELLRNGPTTAAVYCTVHSESVEAFFEESERLGTRMIAGKVLMDRNAPDTLRDTAL</sequence>
<dbReference type="SUPFAM" id="SSF51556">
    <property type="entry name" value="Metallo-dependent hydrolases"/>
    <property type="match status" value="1"/>
</dbReference>
<protein>
    <submittedName>
        <fullName evidence="6">Guanine deaminase</fullName>
    </submittedName>
</protein>
<feature type="non-terminal residue" evidence="6">
    <location>
        <position position="1"/>
    </location>
</feature>
<keyword evidence="2" id="KW-0479">Metal-binding</keyword>
<keyword evidence="3" id="KW-0378">Hydrolase</keyword>
<keyword evidence="4" id="KW-0862">Zinc</keyword>
<dbReference type="RefSeq" id="WP_140329745.1">
    <property type="nucleotide sequence ID" value="NZ_JOMM01000162.1"/>
</dbReference>
<evidence type="ECO:0000256" key="3">
    <source>
        <dbReference type="ARBA" id="ARBA00022801"/>
    </source>
</evidence>
<dbReference type="GO" id="GO:0008892">
    <property type="term" value="F:guanine deaminase activity"/>
    <property type="evidence" value="ECO:0007669"/>
    <property type="project" value="TreeGrafter"/>
</dbReference>
<feature type="domain" description="Amidohydrolase-related" evidence="5">
    <location>
        <begin position="4"/>
        <end position="76"/>
    </location>
</feature>
<accession>A0A251ZWG9</accession>
<dbReference type="InterPro" id="IPR051607">
    <property type="entry name" value="Metallo-dep_hydrolases"/>
</dbReference>
<evidence type="ECO:0000313" key="7">
    <source>
        <dbReference type="Proteomes" id="UP000194565"/>
    </source>
</evidence>
<evidence type="ECO:0000256" key="4">
    <source>
        <dbReference type="ARBA" id="ARBA00022833"/>
    </source>
</evidence>
<dbReference type="InterPro" id="IPR032466">
    <property type="entry name" value="Metal_Hydrolase"/>
</dbReference>
<reference evidence="6 7" key="1">
    <citation type="submission" date="2014-06" db="EMBL/GenBank/DDBJ databases">
        <authorList>
            <person name="Ju J."/>
            <person name="Zhang J."/>
        </authorList>
    </citation>
    <scope>NUCLEOTIDE SEQUENCE [LARGE SCALE GENOMIC DNA]</scope>
    <source>
        <strain evidence="6">DmW_042</strain>
    </source>
</reference>
<comment type="cofactor">
    <cofactor evidence="1">
        <name>Zn(2+)</name>
        <dbReference type="ChEBI" id="CHEBI:29105"/>
    </cofactor>
</comment>
<evidence type="ECO:0000256" key="2">
    <source>
        <dbReference type="ARBA" id="ARBA00022723"/>
    </source>
</evidence>
<evidence type="ECO:0000256" key="1">
    <source>
        <dbReference type="ARBA" id="ARBA00001947"/>
    </source>
</evidence>
<comment type="caution">
    <text evidence="6">The sequence shown here is derived from an EMBL/GenBank/DDBJ whole genome shotgun (WGS) entry which is preliminary data.</text>
</comment>
<dbReference type="AlphaFoldDB" id="A0A251ZWG9"/>
<evidence type="ECO:0000313" key="6">
    <source>
        <dbReference type="EMBL" id="OUI79014.1"/>
    </source>
</evidence>
<evidence type="ECO:0000259" key="5">
    <source>
        <dbReference type="Pfam" id="PF01979"/>
    </source>
</evidence>
<proteinExistence type="predicted"/>
<dbReference type="EMBL" id="JOMM01000162">
    <property type="protein sequence ID" value="OUI79014.1"/>
    <property type="molecule type" value="Genomic_DNA"/>
</dbReference>
<dbReference type="PANTHER" id="PTHR11271">
    <property type="entry name" value="GUANINE DEAMINASE"/>
    <property type="match status" value="1"/>
</dbReference>
<dbReference type="PANTHER" id="PTHR11271:SF6">
    <property type="entry name" value="GUANINE DEAMINASE"/>
    <property type="match status" value="1"/>
</dbReference>
<feature type="non-terminal residue" evidence="6">
    <location>
        <position position="86"/>
    </location>
</feature>
<dbReference type="InterPro" id="IPR006680">
    <property type="entry name" value="Amidohydro-rel"/>
</dbReference>